<comment type="caution">
    <text evidence="5">The sequence shown here is derived from an EMBL/GenBank/DDBJ whole genome shotgun (WGS) entry which is preliminary data.</text>
</comment>
<name>A0A226ENR3_FOLCA</name>
<dbReference type="AlphaFoldDB" id="A0A226ENR3"/>
<feature type="region of interest" description="Disordered" evidence="2">
    <location>
        <begin position="36"/>
        <end position="63"/>
    </location>
</feature>
<dbReference type="GO" id="GO:0031932">
    <property type="term" value="C:TORC2 complex"/>
    <property type="evidence" value="ECO:0007669"/>
    <property type="project" value="InterPro"/>
</dbReference>
<feature type="domain" description="Sin1 N-terminal" evidence="3">
    <location>
        <begin position="45"/>
        <end position="96"/>
    </location>
</feature>
<evidence type="ECO:0000313" key="5">
    <source>
        <dbReference type="EMBL" id="OXA58654.1"/>
    </source>
</evidence>
<evidence type="ECO:0000259" key="4">
    <source>
        <dbReference type="Pfam" id="PF16978"/>
    </source>
</evidence>
<evidence type="ECO:0000256" key="2">
    <source>
        <dbReference type="SAM" id="MobiDB-lite"/>
    </source>
</evidence>
<dbReference type="InterPro" id="IPR032679">
    <property type="entry name" value="Sin1_N"/>
</dbReference>
<evidence type="ECO:0000259" key="3">
    <source>
        <dbReference type="Pfam" id="PF05422"/>
    </source>
</evidence>
<feature type="domain" description="CRIM" evidence="4">
    <location>
        <begin position="127"/>
        <end position="252"/>
    </location>
</feature>
<sequence length="470" mass="53013">MVLYDDKKWLCRLIRTAFTIEDDSGVCEKVLKEKPYLGDQQGGGGDTSSASSEDSFDIRDGADLGHRRRSNTAIRLEKLDKQKKAQNATQFVRITDNDVIKNDLIFEPNMDYQEDSKTRGDHVVHVQQLLTKGPHPDSIPYMRYATFESSCHPSIPYRKFAIFVTFLPIRIRSYPVKVAVVATAKVLELIGLVLWVISKTYPDVKLKTVHQYNIQISDVDGEWDNDFPPLDHHEPIGKFSFSHLALVPADGQAEQPKLTYIFTFLLPNAGELRVSLPDPQTITMKEALEIVFQKSGWIKLTGNTSDINGYHLEKLGHPSVVFKDLNMNIGETKCREFCLVRNGAKSVQAARVSDATSKPENDMPGHSELFRVTVTGRFNRVRNALCVIHRDRMELEFQAKIKTYPFSHISGVKLDATKNRVLVSLTQGAQSNYTSSSHLQLSTADVTTATELHHRLQCIIESYPKGHKIS</sequence>
<keyword evidence="6" id="KW-1185">Reference proteome</keyword>
<accession>A0A226ENR3</accession>
<dbReference type="Proteomes" id="UP000198287">
    <property type="component" value="Unassembled WGS sequence"/>
</dbReference>
<comment type="similarity">
    <text evidence="1">Belongs to the SIN1 family.</text>
</comment>
<dbReference type="OrthoDB" id="241990at2759"/>
<dbReference type="GO" id="GO:0038203">
    <property type="term" value="P:TORC2 signaling"/>
    <property type="evidence" value="ECO:0007669"/>
    <property type="project" value="TreeGrafter"/>
</dbReference>
<dbReference type="STRING" id="158441.A0A226ENR3"/>
<dbReference type="EMBL" id="LNIX01000003">
    <property type="protein sequence ID" value="OXA58654.1"/>
    <property type="molecule type" value="Genomic_DNA"/>
</dbReference>
<dbReference type="Pfam" id="PF05422">
    <property type="entry name" value="SIN1"/>
    <property type="match status" value="1"/>
</dbReference>
<evidence type="ECO:0000256" key="1">
    <source>
        <dbReference type="ARBA" id="ARBA00009407"/>
    </source>
</evidence>
<dbReference type="GO" id="GO:0005737">
    <property type="term" value="C:cytoplasm"/>
    <property type="evidence" value="ECO:0007669"/>
    <property type="project" value="TreeGrafter"/>
</dbReference>
<dbReference type="GO" id="GO:0005546">
    <property type="term" value="F:phosphatidylinositol-4,5-bisphosphate binding"/>
    <property type="evidence" value="ECO:0007669"/>
    <property type="project" value="TreeGrafter"/>
</dbReference>
<dbReference type="Pfam" id="PF16978">
    <property type="entry name" value="CRIM"/>
    <property type="match status" value="1"/>
</dbReference>
<dbReference type="InterPro" id="IPR008828">
    <property type="entry name" value="Sin1/Avo1"/>
</dbReference>
<dbReference type="OMA" id="DKKWLCR"/>
<reference evidence="5 6" key="1">
    <citation type="submission" date="2015-12" db="EMBL/GenBank/DDBJ databases">
        <title>The genome of Folsomia candida.</title>
        <authorList>
            <person name="Faddeeva A."/>
            <person name="Derks M.F."/>
            <person name="Anvar Y."/>
            <person name="Smit S."/>
            <person name="Van Straalen N."/>
            <person name="Roelofs D."/>
        </authorList>
    </citation>
    <scope>NUCLEOTIDE SEQUENCE [LARGE SCALE GENOMIC DNA]</scope>
    <source>
        <strain evidence="5 6">VU population</strain>
        <tissue evidence="5">Whole body</tissue>
    </source>
</reference>
<dbReference type="GO" id="GO:0005886">
    <property type="term" value="C:plasma membrane"/>
    <property type="evidence" value="ECO:0007669"/>
    <property type="project" value="TreeGrafter"/>
</dbReference>
<dbReference type="PANTHER" id="PTHR13335:SF1">
    <property type="entry name" value="TARGET OF RAPAMYCIN COMPLEX 2 SUBUNIT MAPKAP1"/>
    <property type="match status" value="1"/>
</dbReference>
<protein>
    <submittedName>
        <fullName evidence="5">Target of rapamycin complex 2 subunit MAPKAP1</fullName>
    </submittedName>
</protein>
<dbReference type="PANTHER" id="PTHR13335">
    <property type="entry name" value="TARGET OF RAPAMYCIN COMPLEX 2 SUBUNIT MAPKAP1"/>
    <property type="match status" value="1"/>
</dbReference>
<dbReference type="InterPro" id="IPR031567">
    <property type="entry name" value="CRIM_dom"/>
</dbReference>
<gene>
    <name evidence="5" type="ORF">Fcan01_08021</name>
</gene>
<evidence type="ECO:0000313" key="6">
    <source>
        <dbReference type="Proteomes" id="UP000198287"/>
    </source>
</evidence>
<organism evidence="5 6">
    <name type="scientific">Folsomia candida</name>
    <name type="common">Springtail</name>
    <dbReference type="NCBI Taxonomy" id="158441"/>
    <lineage>
        <taxon>Eukaryota</taxon>
        <taxon>Metazoa</taxon>
        <taxon>Ecdysozoa</taxon>
        <taxon>Arthropoda</taxon>
        <taxon>Hexapoda</taxon>
        <taxon>Collembola</taxon>
        <taxon>Entomobryomorpha</taxon>
        <taxon>Isotomoidea</taxon>
        <taxon>Isotomidae</taxon>
        <taxon>Proisotominae</taxon>
        <taxon>Folsomia</taxon>
    </lineage>
</organism>
<proteinExistence type="inferred from homology"/>